<gene>
    <name evidence="1" type="ORF">CEUSTIGMA_g13630.t1</name>
</gene>
<sequence>MQGACIVRRDLEGFIKTESILKSGLKLRLASCLPDLIITIRGKTNCFVLPAFSKADALCEGIDMALERLAKTKFFFYEREVDPVSLAIELSVSLNQVDASVQIRADDMLCNQVSAWIAMEVALTSIRCGNNVESEQKNSSNCQPLSKESARDLSIFQCLHDIAMKDSIELIECTRLTLTEADALADFFLSSPLQRHDGEVGEAACNSNVIYNRQ</sequence>
<accession>A0A250XT20</accession>
<evidence type="ECO:0000313" key="1">
    <source>
        <dbReference type="EMBL" id="GAX86217.1"/>
    </source>
</evidence>
<evidence type="ECO:0000313" key="2">
    <source>
        <dbReference type="Proteomes" id="UP000232323"/>
    </source>
</evidence>
<dbReference type="AlphaFoldDB" id="A0A250XT20"/>
<dbReference type="Proteomes" id="UP000232323">
    <property type="component" value="Unassembled WGS sequence"/>
</dbReference>
<dbReference type="EMBL" id="BEGY01000245">
    <property type="protein sequence ID" value="GAX86217.1"/>
    <property type="molecule type" value="Genomic_DNA"/>
</dbReference>
<comment type="caution">
    <text evidence="1">The sequence shown here is derived from an EMBL/GenBank/DDBJ whole genome shotgun (WGS) entry which is preliminary data.</text>
</comment>
<organism evidence="1 2">
    <name type="scientific">Chlamydomonas eustigma</name>
    <dbReference type="NCBI Taxonomy" id="1157962"/>
    <lineage>
        <taxon>Eukaryota</taxon>
        <taxon>Viridiplantae</taxon>
        <taxon>Chlorophyta</taxon>
        <taxon>core chlorophytes</taxon>
        <taxon>Chlorophyceae</taxon>
        <taxon>CS clade</taxon>
        <taxon>Chlamydomonadales</taxon>
        <taxon>Chlamydomonadaceae</taxon>
        <taxon>Chlamydomonas</taxon>
    </lineage>
</organism>
<proteinExistence type="predicted"/>
<keyword evidence="2" id="KW-1185">Reference proteome</keyword>
<name>A0A250XT20_9CHLO</name>
<reference evidence="1 2" key="1">
    <citation type="submission" date="2017-08" db="EMBL/GenBank/DDBJ databases">
        <title>Acidophilic green algal genome provides insights into adaptation to an acidic environment.</title>
        <authorList>
            <person name="Hirooka S."/>
            <person name="Hirose Y."/>
            <person name="Kanesaki Y."/>
            <person name="Higuchi S."/>
            <person name="Fujiwara T."/>
            <person name="Onuma R."/>
            <person name="Era A."/>
            <person name="Ohbayashi R."/>
            <person name="Uzuka A."/>
            <person name="Nozaki H."/>
            <person name="Yoshikawa H."/>
            <person name="Miyagishima S.Y."/>
        </authorList>
    </citation>
    <scope>NUCLEOTIDE SEQUENCE [LARGE SCALE GENOMIC DNA]</scope>
    <source>
        <strain evidence="1 2">NIES-2499</strain>
    </source>
</reference>
<protein>
    <submittedName>
        <fullName evidence="1">Uncharacterized protein</fullName>
    </submittedName>
</protein>